<dbReference type="AlphaFoldDB" id="A0A928ZY01"/>
<keyword evidence="2" id="KW-1185">Reference proteome</keyword>
<dbReference type="EMBL" id="JADEXP010000285">
    <property type="protein sequence ID" value="MBE9069522.1"/>
    <property type="molecule type" value="Genomic_DNA"/>
</dbReference>
<dbReference type="Proteomes" id="UP000615026">
    <property type="component" value="Unassembled WGS sequence"/>
</dbReference>
<name>A0A928ZY01_LEPEC</name>
<sequence>MFQDFTQGSDGSTVPPTVSAFLSEYEYEQARHLVLGSLTVVRATIKQLHQRNYAEPNDWSKPLPTGRPNEVMIILTKKVRVA</sequence>
<proteinExistence type="predicted"/>
<gene>
    <name evidence="1" type="ORF">IQ260_23015</name>
</gene>
<protein>
    <submittedName>
        <fullName evidence="1">Uncharacterized protein</fullName>
    </submittedName>
</protein>
<accession>A0A928ZY01</accession>
<organism evidence="1 2">
    <name type="scientific">Leptolyngbya cf. ectocarpi LEGE 11479</name>
    <dbReference type="NCBI Taxonomy" id="1828722"/>
    <lineage>
        <taxon>Bacteria</taxon>
        <taxon>Bacillati</taxon>
        <taxon>Cyanobacteriota</taxon>
        <taxon>Cyanophyceae</taxon>
        <taxon>Leptolyngbyales</taxon>
        <taxon>Leptolyngbyaceae</taxon>
        <taxon>Leptolyngbya group</taxon>
        <taxon>Leptolyngbya</taxon>
    </lineage>
</organism>
<evidence type="ECO:0000313" key="2">
    <source>
        <dbReference type="Proteomes" id="UP000615026"/>
    </source>
</evidence>
<dbReference type="RefSeq" id="WP_193995419.1">
    <property type="nucleotide sequence ID" value="NZ_JADEXP010000285.1"/>
</dbReference>
<evidence type="ECO:0000313" key="1">
    <source>
        <dbReference type="EMBL" id="MBE9069522.1"/>
    </source>
</evidence>
<reference evidence="1" key="1">
    <citation type="submission" date="2020-10" db="EMBL/GenBank/DDBJ databases">
        <authorList>
            <person name="Castelo-Branco R."/>
            <person name="Eusebio N."/>
            <person name="Adriana R."/>
            <person name="Vieira A."/>
            <person name="Brugerolle De Fraissinette N."/>
            <person name="Rezende De Castro R."/>
            <person name="Schneider M.P."/>
            <person name="Vasconcelos V."/>
            <person name="Leao P.N."/>
        </authorList>
    </citation>
    <scope>NUCLEOTIDE SEQUENCE</scope>
    <source>
        <strain evidence="1">LEGE 11479</strain>
    </source>
</reference>
<comment type="caution">
    <text evidence="1">The sequence shown here is derived from an EMBL/GenBank/DDBJ whole genome shotgun (WGS) entry which is preliminary data.</text>
</comment>